<protein>
    <submittedName>
        <fullName evidence="1">Uncharacterized protein</fullName>
    </submittedName>
</protein>
<name>A0A061IFB4_CRIGR</name>
<proteinExistence type="predicted"/>
<evidence type="ECO:0000313" key="1">
    <source>
        <dbReference type="EMBL" id="ERE84355.1"/>
    </source>
</evidence>
<dbReference type="EMBL" id="KE667999">
    <property type="protein sequence ID" value="ERE84355.1"/>
    <property type="molecule type" value="Genomic_DNA"/>
</dbReference>
<evidence type="ECO:0000313" key="2">
    <source>
        <dbReference type="Proteomes" id="UP000030759"/>
    </source>
</evidence>
<reference evidence="2" key="1">
    <citation type="journal article" date="2013" name="Nat. Biotechnol.">
        <title>Chinese hamster genome sequenced from sorted chromosomes.</title>
        <authorList>
            <person name="Brinkrolf K."/>
            <person name="Rupp O."/>
            <person name="Laux H."/>
            <person name="Kollin F."/>
            <person name="Ernst W."/>
            <person name="Linke B."/>
            <person name="Kofler R."/>
            <person name="Romand S."/>
            <person name="Hesse F."/>
            <person name="Budach W.E."/>
            <person name="Galosy S."/>
            <person name="Muller D."/>
            <person name="Noll T."/>
            <person name="Wienberg J."/>
            <person name="Jostock T."/>
            <person name="Leonard M."/>
            <person name="Grillari J."/>
            <person name="Tauch A."/>
            <person name="Goesmann A."/>
            <person name="Helk B."/>
            <person name="Mott J.E."/>
            <person name="Puhler A."/>
            <person name="Borth N."/>
        </authorList>
    </citation>
    <scope>NUCLEOTIDE SEQUENCE [LARGE SCALE GENOMIC DNA]</scope>
    <source>
        <strain evidence="2">17A/GY</strain>
    </source>
</reference>
<sequence length="173" mass="18829">MLESLHVVQFSSSNHHGRVGSYQGKLGFRVAMLVSPGPQIPNVDRGFSKTHLTPELMLSTLMKQNSQMLSCYKVLSLLLLRERGSTQHRLLSLMSSCVASSISGISTASDASPVPSASPGLSRERQLCHKMSNSAPVDDPWTPVKPVYVIILALLQKRNTNLIGHGEVELVPN</sequence>
<organism evidence="1 2">
    <name type="scientific">Cricetulus griseus</name>
    <name type="common">Chinese hamster</name>
    <name type="synonym">Cricetulus barabensis griseus</name>
    <dbReference type="NCBI Taxonomy" id="10029"/>
    <lineage>
        <taxon>Eukaryota</taxon>
        <taxon>Metazoa</taxon>
        <taxon>Chordata</taxon>
        <taxon>Craniata</taxon>
        <taxon>Vertebrata</taxon>
        <taxon>Euteleostomi</taxon>
        <taxon>Mammalia</taxon>
        <taxon>Eutheria</taxon>
        <taxon>Euarchontoglires</taxon>
        <taxon>Glires</taxon>
        <taxon>Rodentia</taxon>
        <taxon>Myomorpha</taxon>
        <taxon>Muroidea</taxon>
        <taxon>Cricetidae</taxon>
        <taxon>Cricetinae</taxon>
        <taxon>Cricetulus</taxon>
    </lineage>
</organism>
<accession>A0A061IFB4</accession>
<dbReference type="Proteomes" id="UP000030759">
    <property type="component" value="Unassembled WGS sequence"/>
</dbReference>
<dbReference type="AlphaFoldDB" id="A0A061IFB4"/>
<gene>
    <name evidence="1" type="ORF">H671_2g6032</name>
</gene>